<feature type="compositionally biased region" description="Basic and acidic residues" evidence="1">
    <location>
        <begin position="86"/>
        <end position="102"/>
    </location>
</feature>
<name>A0A8J6HKB2_TENMO</name>
<comment type="caution">
    <text evidence="2">The sequence shown here is derived from an EMBL/GenBank/DDBJ whole genome shotgun (WGS) entry which is preliminary data.</text>
</comment>
<feature type="region of interest" description="Disordered" evidence="1">
    <location>
        <begin position="64"/>
        <end position="129"/>
    </location>
</feature>
<proteinExistence type="predicted"/>
<reference evidence="2" key="2">
    <citation type="submission" date="2021-08" db="EMBL/GenBank/DDBJ databases">
        <authorList>
            <person name="Eriksson T."/>
        </authorList>
    </citation>
    <scope>NUCLEOTIDE SEQUENCE</scope>
    <source>
        <strain evidence="2">Stoneville</strain>
        <tissue evidence="2">Whole head</tissue>
    </source>
</reference>
<protein>
    <submittedName>
        <fullName evidence="2">Uncharacterized protein</fullName>
    </submittedName>
</protein>
<keyword evidence="3" id="KW-1185">Reference proteome</keyword>
<accession>A0A8J6HKB2</accession>
<dbReference type="AlphaFoldDB" id="A0A8J6HKB2"/>
<sequence>MASSRDINKETACDYVCQHLGDPPRRRNEKRGLSRTPGQVDRRRRTPICDFSPVDQTRNLFVLTGTDVDGGPSGSDFFSRPRKRRPQQERTSTKTRHLKGESELGPDVDDLNLTSESSGRKSREENKRAYAPRKQLFLRSRTAPPLTLAIDCIGDDVFQFHEFQFGGWYYPVGRAVNDPFPLIMGVVGGRRPRADAPAPFSVTIRAAHPLRGMLRSKRPPLHFRRTGTRLATQGCVSYPRNATLDGSSATFSANFTEFTLHFQHASLAYAPRQPITTVEKT</sequence>
<organism evidence="2 3">
    <name type="scientific">Tenebrio molitor</name>
    <name type="common">Yellow mealworm beetle</name>
    <dbReference type="NCBI Taxonomy" id="7067"/>
    <lineage>
        <taxon>Eukaryota</taxon>
        <taxon>Metazoa</taxon>
        <taxon>Ecdysozoa</taxon>
        <taxon>Arthropoda</taxon>
        <taxon>Hexapoda</taxon>
        <taxon>Insecta</taxon>
        <taxon>Pterygota</taxon>
        <taxon>Neoptera</taxon>
        <taxon>Endopterygota</taxon>
        <taxon>Coleoptera</taxon>
        <taxon>Polyphaga</taxon>
        <taxon>Cucujiformia</taxon>
        <taxon>Tenebrionidae</taxon>
        <taxon>Tenebrio</taxon>
    </lineage>
</organism>
<dbReference type="Proteomes" id="UP000719412">
    <property type="component" value="Unassembled WGS sequence"/>
</dbReference>
<reference evidence="2" key="1">
    <citation type="journal article" date="2020" name="J Insects Food Feed">
        <title>The yellow mealworm (Tenebrio molitor) genome: a resource for the emerging insects as food and feed industry.</title>
        <authorList>
            <person name="Eriksson T."/>
            <person name="Andere A."/>
            <person name="Kelstrup H."/>
            <person name="Emery V."/>
            <person name="Picard C."/>
        </authorList>
    </citation>
    <scope>NUCLEOTIDE SEQUENCE</scope>
    <source>
        <strain evidence="2">Stoneville</strain>
        <tissue evidence="2">Whole head</tissue>
    </source>
</reference>
<gene>
    <name evidence="2" type="ORF">GEV33_007612</name>
</gene>
<evidence type="ECO:0000313" key="2">
    <source>
        <dbReference type="EMBL" id="KAH0815178.1"/>
    </source>
</evidence>
<dbReference type="EMBL" id="JABDTM020023445">
    <property type="protein sequence ID" value="KAH0815178.1"/>
    <property type="molecule type" value="Genomic_DNA"/>
</dbReference>
<evidence type="ECO:0000256" key="1">
    <source>
        <dbReference type="SAM" id="MobiDB-lite"/>
    </source>
</evidence>
<feature type="region of interest" description="Disordered" evidence="1">
    <location>
        <begin position="18"/>
        <end position="50"/>
    </location>
</feature>
<feature type="compositionally biased region" description="Basic and acidic residues" evidence="1">
    <location>
        <begin position="22"/>
        <end position="32"/>
    </location>
</feature>
<feature type="compositionally biased region" description="Basic and acidic residues" evidence="1">
    <location>
        <begin position="118"/>
        <end position="128"/>
    </location>
</feature>
<evidence type="ECO:0000313" key="3">
    <source>
        <dbReference type="Proteomes" id="UP000719412"/>
    </source>
</evidence>